<reference evidence="1 2" key="1">
    <citation type="submission" date="2019-03" db="EMBL/GenBank/DDBJ databases">
        <title>Muricauda SCR12 sp.nov, a marine bacterium isolated from Pacific Ocean:the Okinawa trough.</title>
        <authorList>
            <person name="Liu L."/>
        </authorList>
    </citation>
    <scope>NUCLEOTIDE SEQUENCE [LARGE SCALE GENOMIC DNA]</scope>
    <source>
        <strain evidence="1 2">SCR12</strain>
    </source>
</reference>
<dbReference type="SUPFAM" id="SSF54909">
    <property type="entry name" value="Dimeric alpha+beta barrel"/>
    <property type="match status" value="1"/>
</dbReference>
<keyword evidence="2" id="KW-1185">Reference proteome</keyword>
<sequence>MRRFCLALDLVDNEESIRAYEDHHKKVWPEILESITDSGIQNMEIYRIENRLFMIMEVDASFSFEAKQQADAENPKVQEWEKLMWNYQQALPSAKPGEKWLLTKKIFEL</sequence>
<dbReference type="GO" id="GO:0016857">
    <property type="term" value="F:racemase and epimerase activity, acting on carbohydrates and derivatives"/>
    <property type="evidence" value="ECO:0007669"/>
    <property type="project" value="InterPro"/>
</dbReference>
<name>A0A4S8S1R6_9FLAO</name>
<comment type="caution">
    <text evidence="1">The sequence shown here is derived from an EMBL/GenBank/DDBJ whole genome shotgun (WGS) entry which is preliminary data.</text>
</comment>
<dbReference type="InterPro" id="IPR008000">
    <property type="entry name" value="Rham/fucose_mutarotase"/>
</dbReference>
<proteinExistence type="predicted"/>
<accession>A0A4S8S1R6</accession>
<gene>
    <name evidence="1" type="ORF">EZV76_00600</name>
</gene>
<dbReference type="Proteomes" id="UP000310406">
    <property type="component" value="Unassembled WGS sequence"/>
</dbReference>
<evidence type="ECO:0000313" key="2">
    <source>
        <dbReference type="Proteomes" id="UP000310406"/>
    </source>
</evidence>
<organism evidence="1 2">
    <name type="scientific">Flagellimonas alvinocaridis</name>
    <dbReference type="NCBI Taxonomy" id="2530200"/>
    <lineage>
        <taxon>Bacteria</taxon>
        <taxon>Pseudomonadati</taxon>
        <taxon>Bacteroidota</taxon>
        <taxon>Flavobacteriia</taxon>
        <taxon>Flavobacteriales</taxon>
        <taxon>Flavobacteriaceae</taxon>
        <taxon>Flagellimonas</taxon>
    </lineage>
</organism>
<protein>
    <submittedName>
        <fullName evidence="1">L-rhamnose mutarotase</fullName>
    </submittedName>
</protein>
<dbReference type="AlphaFoldDB" id="A0A4S8S1R6"/>
<evidence type="ECO:0000313" key="1">
    <source>
        <dbReference type="EMBL" id="THV61744.1"/>
    </source>
</evidence>
<dbReference type="PANTHER" id="PTHR43239:SF1">
    <property type="entry name" value="UPF0734 PROTEIN DDB_G0273871_DDB_G0273177"/>
    <property type="match status" value="1"/>
</dbReference>
<dbReference type="RefSeq" id="WP_136565511.1">
    <property type="nucleotide sequence ID" value="NZ_SNTZ01000001.1"/>
</dbReference>
<dbReference type="InterPro" id="IPR052996">
    <property type="entry name" value="Carb_Metab_Mutarotase"/>
</dbReference>
<dbReference type="EMBL" id="SNTZ01000001">
    <property type="protein sequence ID" value="THV61744.1"/>
    <property type="molecule type" value="Genomic_DNA"/>
</dbReference>
<dbReference type="InterPro" id="IPR011008">
    <property type="entry name" value="Dimeric_a/b-barrel"/>
</dbReference>
<dbReference type="Pfam" id="PF05336">
    <property type="entry name" value="rhaM"/>
    <property type="match status" value="1"/>
</dbReference>
<dbReference type="PANTHER" id="PTHR43239">
    <property type="entry name" value="UPF0734 PROTEIN DDB_G0273871/DDB_G0273177"/>
    <property type="match status" value="1"/>
</dbReference>
<dbReference type="OrthoDB" id="1430580at2"/>
<dbReference type="Gene3D" id="3.30.70.100">
    <property type="match status" value="1"/>
</dbReference>